<keyword evidence="2" id="KW-1185">Reference proteome</keyword>
<organism evidence="1 2">
    <name type="scientific">Gossypium australe</name>
    <dbReference type="NCBI Taxonomy" id="47621"/>
    <lineage>
        <taxon>Eukaryota</taxon>
        <taxon>Viridiplantae</taxon>
        <taxon>Streptophyta</taxon>
        <taxon>Embryophyta</taxon>
        <taxon>Tracheophyta</taxon>
        <taxon>Spermatophyta</taxon>
        <taxon>Magnoliopsida</taxon>
        <taxon>eudicotyledons</taxon>
        <taxon>Gunneridae</taxon>
        <taxon>Pentapetalae</taxon>
        <taxon>rosids</taxon>
        <taxon>malvids</taxon>
        <taxon>Malvales</taxon>
        <taxon>Malvaceae</taxon>
        <taxon>Malvoideae</taxon>
        <taxon>Gossypium</taxon>
    </lineage>
</organism>
<evidence type="ECO:0000313" key="1">
    <source>
        <dbReference type="EMBL" id="KAA3469618.1"/>
    </source>
</evidence>
<name>A0A5B6VKT5_9ROSI</name>
<comment type="caution">
    <text evidence="1">The sequence shown here is derived from an EMBL/GenBank/DDBJ whole genome shotgun (WGS) entry which is preliminary data.</text>
</comment>
<dbReference type="EMBL" id="SMMG02000006">
    <property type="protein sequence ID" value="KAA3469618.1"/>
    <property type="molecule type" value="Genomic_DNA"/>
</dbReference>
<accession>A0A5B6VKT5</accession>
<dbReference type="Proteomes" id="UP000325315">
    <property type="component" value="Unassembled WGS sequence"/>
</dbReference>
<dbReference type="AlphaFoldDB" id="A0A5B6VKT5"/>
<proteinExistence type="predicted"/>
<evidence type="ECO:0000313" key="2">
    <source>
        <dbReference type="Proteomes" id="UP000325315"/>
    </source>
</evidence>
<sequence length="67" mass="7216">MPFCNSIELGSVVCLSKSLYPLLTEHSPKGSPLQTTKSPCSTKAKGIFKILFASSSEKLLGSKHHPQ</sequence>
<protein>
    <submittedName>
        <fullName evidence="1">Uncharacterized protein</fullName>
    </submittedName>
</protein>
<reference evidence="2" key="1">
    <citation type="journal article" date="2019" name="Plant Biotechnol. J.">
        <title>Genome sequencing of the Australian wild diploid species Gossypium australe highlights disease resistance and delayed gland morphogenesis.</title>
        <authorList>
            <person name="Cai Y."/>
            <person name="Cai X."/>
            <person name="Wang Q."/>
            <person name="Wang P."/>
            <person name="Zhang Y."/>
            <person name="Cai C."/>
            <person name="Xu Y."/>
            <person name="Wang K."/>
            <person name="Zhou Z."/>
            <person name="Wang C."/>
            <person name="Geng S."/>
            <person name="Li B."/>
            <person name="Dong Q."/>
            <person name="Hou Y."/>
            <person name="Wang H."/>
            <person name="Ai P."/>
            <person name="Liu Z."/>
            <person name="Yi F."/>
            <person name="Sun M."/>
            <person name="An G."/>
            <person name="Cheng J."/>
            <person name="Zhang Y."/>
            <person name="Shi Q."/>
            <person name="Xie Y."/>
            <person name="Shi X."/>
            <person name="Chang Y."/>
            <person name="Huang F."/>
            <person name="Chen Y."/>
            <person name="Hong S."/>
            <person name="Mi L."/>
            <person name="Sun Q."/>
            <person name="Zhang L."/>
            <person name="Zhou B."/>
            <person name="Peng R."/>
            <person name="Zhang X."/>
            <person name="Liu F."/>
        </authorList>
    </citation>
    <scope>NUCLEOTIDE SEQUENCE [LARGE SCALE GENOMIC DNA]</scope>
    <source>
        <strain evidence="2">cv. PA1801</strain>
    </source>
</reference>
<gene>
    <name evidence="1" type="ORF">EPI10_015388</name>
</gene>